<gene>
    <name evidence="1" type="ORF">M441DRAFT_60573</name>
</gene>
<organism evidence="1 2">
    <name type="scientific">Trichoderma asperellum (strain ATCC 204424 / CBS 433.97 / NBRC 101777)</name>
    <dbReference type="NCBI Taxonomy" id="1042311"/>
    <lineage>
        <taxon>Eukaryota</taxon>
        <taxon>Fungi</taxon>
        <taxon>Dikarya</taxon>
        <taxon>Ascomycota</taxon>
        <taxon>Pezizomycotina</taxon>
        <taxon>Sordariomycetes</taxon>
        <taxon>Hypocreomycetidae</taxon>
        <taxon>Hypocreales</taxon>
        <taxon>Hypocreaceae</taxon>
        <taxon>Trichoderma</taxon>
    </lineage>
</organism>
<evidence type="ECO:0008006" key="3">
    <source>
        <dbReference type="Google" id="ProtNLM"/>
    </source>
</evidence>
<reference evidence="1 2" key="1">
    <citation type="submission" date="2016-07" db="EMBL/GenBank/DDBJ databases">
        <title>Multiple horizontal gene transfer events from other fungi enriched the ability of initially mycotrophic Trichoderma (Ascomycota) to feed on dead plant biomass.</title>
        <authorList>
            <consortium name="DOE Joint Genome Institute"/>
            <person name="Aerts A."/>
            <person name="Atanasova L."/>
            <person name="Chenthamara K."/>
            <person name="Zhang J."/>
            <person name="Grujic M."/>
            <person name="Henrissat B."/>
            <person name="Kuo A."/>
            <person name="Salamov A."/>
            <person name="Lipzen A."/>
            <person name="Labutti K."/>
            <person name="Barry K."/>
            <person name="Miao Y."/>
            <person name="Rahimi M.J."/>
            <person name="Shen Q."/>
            <person name="Grigoriev I.V."/>
            <person name="Kubicek C.P."/>
            <person name="Druzhinina I.S."/>
        </authorList>
    </citation>
    <scope>NUCLEOTIDE SEQUENCE [LARGE SCALE GENOMIC DNA]</scope>
    <source>
        <strain evidence="1 2">CBS 433.97</strain>
    </source>
</reference>
<accession>A0A2T3Z0K9</accession>
<dbReference type="STRING" id="1042311.A0A2T3Z0K9"/>
<dbReference type="EMBL" id="KZ679266">
    <property type="protein sequence ID" value="PTB38327.1"/>
    <property type="molecule type" value="Genomic_DNA"/>
</dbReference>
<dbReference type="Proteomes" id="UP000240493">
    <property type="component" value="Unassembled WGS sequence"/>
</dbReference>
<evidence type="ECO:0000313" key="1">
    <source>
        <dbReference type="EMBL" id="PTB38327.1"/>
    </source>
</evidence>
<sequence>MEPPRLLPERCVIICAFVASGKTWLTTNSKNLGLSGFNVLDLDSSVIPKENGQRASNFKELYMAKVRESIAPNTIVLISTHEEIRSALVEEGLNYALVYPVRDLKGEWIRRLRSRKSPEGLIDIVHKDWSSMLDECENQGGCSHYALEKGLYLSDMIGNIMEGMLPGTC</sequence>
<protein>
    <recommendedName>
        <fullName evidence="3">Zeta toxin domain-containing protein</fullName>
    </recommendedName>
</protein>
<dbReference type="OrthoDB" id="3471201at2759"/>
<dbReference type="AlphaFoldDB" id="A0A2T3Z0K9"/>
<keyword evidence="2" id="KW-1185">Reference proteome</keyword>
<proteinExistence type="predicted"/>
<evidence type="ECO:0000313" key="2">
    <source>
        <dbReference type="Proteomes" id="UP000240493"/>
    </source>
</evidence>
<name>A0A2T3Z0K9_TRIA4</name>